<gene>
    <name evidence="5" type="ORF">GR328_18460</name>
</gene>
<dbReference type="GO" id="GO:0008124">
    <property type="term" value="F:4-alpha-hydroxytetrahydrobiopterin dehydratase activity"/>
    <property type="evidence" value="ECO:0007669"/>
    <property type="project" value="UniProtKB-UniRule"/>
</dbReference>
<keyword evidence="3 4" id="KW-0456">Lyase</keyword>
<dbReference type="OrthoDB" id="9794987at2"/>
<evidence type="ECO:0000256" key="4">
    <source>
        <dbReference type="HAMAP-Rule" id="MF_00434"/>
    </source>
</evidence>
<organism evidence="5 6">
    <name type="scientific">Microvirga makkahensis</name>
    <dbReference type="NCBI Taxonomy" id="1128670"/>
    <lineage>
        <taxon>Bacteria</taxon>
        <taxon>Pseudomonadati</taxon>
        <taxon>Pseudomonadota</taxon>
        <taxon>Alphaproteobacteria</taxon>
        <taxon>Hyphomicrobiales</taxon>
        <taxon>Methylobacteriaceae</taxon>
        <taxon>Microvirga</taxon>
    </lineage>
</organism>
<dbReference type="Proteomes" id="UP000436483">
    <property type="component" value="Unassembled WGS sequence"/>
</dbReference>
<protein>
    <recommendedName>
        <fullName evidence="4">Putative pterin-4-alpha-carbinolamine dehydratase</fullName>
        <shortName evidence="4">PHS</shortName>
        <ecNumber evidence="4">4.2.1.96</ecNumber>
    </recommendedName>
    <alternativeName>
        <fullName evidence="4">4-alpha-hydroxy-tetrahydropterin dehydratase</fullName>
    </alternativeName>
    <alternativeName>
        <fullName evidence="4">Pterin carbinolamine dehydratase</fullName>
        <shortName evidence="4">PCD</shortName>
    </alternativeName>
</protein>
<comment type="catalytic activity">
    <reaction evidence="1 4">
        <text>(4aS,6R)-4a-hydroxy-L-erythro-5,6,7,8-tetrahydrobiopterin = (6R)-L-erythro-6,7-dihydrobiopterin + H2O</text>
        <dbReference type="Rhea" id="RHEA:11920"/>
        <dbReference type="ChEBI" id="CHEBI:15377"/>
        <dbReference type="ChEBI" id="CHEBI:15642"/>
        <dbReference type="ChEBI" id="CHEBI:43120"/>
        <dbReference type="EC" id="4.2.1.96"/>
    </reaction>
</comment>
<dbReference type="NCBIfam" id="NF002020">
    <property type="entry name" value="PRK00823.1-5"/>
    <property type="match status" value="1"/>
</dbReference>
<reference evidence="5 6" key="1">
    <citation type="submission" date="2019-12" db="EMBL/GenBank/DDBJ databases">
        <authorList>
            <person name="Yuan C.-G."/>
        </authorList>
    </citation>
    <scope>NUCLEOTIDE SEQUENCE [LARGE SCALE GENOMIC DNA]</scope>
    <source>
        <strain evidence="5 6">KCTC 23863</strain>
    </source>
</reference>
<dbReference type="InterPro" id="IPR036428">
    <property type="entry name" value="PCD_sf"/>
</dbReference>
<evidence type="ECO:0000313" key="6">
    <source>
        <dbReference type="Proteomes" id="UP000436483"/>
    </source>
</evidence>
<evidence type="ECO:0000256" key="1">
    <source>
        <dbReference type="ARBA" id="ARBA00001554"/>
    </source>
</evidence>
<proteinExistence type="inferred from homology"/>
<comment type="caution">
    <text evidence="5">The sequence shown here is derived from an EMBL/GenBank/DDBJ whole genome shotgun (WGS) entry which is preliminary data.</text>
</comment>
<dbReference type="SUPFAM" id="SSF55248">
    <property type="entry name" value="PCD-like"/>
    <property type="match status" value="1"/>
</dbReference>
<keyword evidence="6" id="KW-1185">Reference proteome</keyword>
<evidence type="ECO:0000313" key="5">
    <source>
        <dbReference type="EMBL" id="MXQ13410.1"/>
    </source>
</evidence>
<reference evidence="5 6" key="2">
    <citation type="submission" date="2020-01" db="EMBL/GenBank/DDBJ databases">
        <title>Microvirga sp. nov., an arsenate reduction bacterium isolated from Tibet hotspring sediments.</title>
        <authorList>
            <person name="Xian W.-D."/>
            <person name="Li W.-J."/>
        </authorList>
    </citation>
    <scope>NUCLEOTIDE SEQUENCE [LARGE SCALE GENOMIC DNA]</scope>
    <source>
        <strain evidence="5 6">KCTC 23863</strain>
    </source>
</reference>
<dbReference type="EMBL" id="WURB01000016">
    <property type="protein sequence ID" value="MXQ13410.1"/>
    <property type="molecule type" value="Genomic_DNA"/>
</dbReference>
<dbReference type="InterPro" id="IPR001533">
    <property type="entry name" value="Pterin_deHydtase"/>
</dbReference>
<dbReference type="Gene3D" id="3.30.1360.20">
    <property type="entry name" value="Transcriptional coactivator/pterin dehydratase"/>
    <property type="match status" value="1"/>
</dbReference>
<dbReference type="AlphaFoldDB" id="A0A7X3MUL6"/>
<dbReference type="GO" id="GO:0006729">
    <property type="term" value="P:tetrahydrobiopterin biosynthetic process"/>
    <property type="evidence" value="ECO:0007669"/>
    <property type="project" value="InterPro"/>
</dbReference>
<dbReference type="RefSeq" id="WP_160886373.1">
    <property type="nucleotide sequence ID" value="NZ_WURB01000016.1"/>
</dbReference>
<accession>A0A7X3MUL6</accession>
<dbReference type="Pfam" id="PF01329">
    <property type="entry name" value="Pterin_4a"/>
    <property type="match status" value="1"/>
</dbReference>
<dbReference type="EC" id="4.2.1.96" evidence="4"/>
<evidence type="ECO:0000256" key="2">
    <source>
        <dbReference type="ARBA" id="ARBA00006472"/>
    </source>
</evidence>
<dbReference type="PANTHER" id="PTHR12599">
    <property type="entry name" value="PTERIN-4-ALPHA-CARBINOLAMINE DEHYDRATASE"/>
    <property type="match status" value="1"/>
</dbReference>
<sequence length="104" mass="11895">MTQPMPRLTDSERQELLPALDGWTLVEGRDAIHKRFVFDDFNAAFGWMTRVALVAEPMNHHPEWFNVYNKVDVTLSTHDASGLTRRDVELAQRMDQLAAGLTRA</sequence>
<evidence type="ECO:0000256" key="3">
    <source>
        <dbReference type="ARBA" id="ARBA00023239"/>
    </source>
</evidence>
<name>A0A7X3MUL6_9HYPH</name>
<dbReference type="HAMAP" id="MF_00434">
    <property type="entry name" value="Pterin_4_alpha"/>
    <property type="match status" value="1"/>
</dbReference>
<dbReference type="CDD" id="cd00914">
    <property type="entry name" value="PCD_DCoH_subfamily_b"/>
    <property type="match status" value="1"/>
</dbReference>
<comment type="similarity">
    <text evidence="2 4">Belongs to the pterin-4-alpha-carbinolamine dehydratase family.</text>
</comment>
<dbReference type="PANTHER" id="PTHR12599:SF0">
    <property type="entry name" value="PTERIN-4-ALPHA-CARBINOLAMINE DEHYDRATASE"/>
    <property type="match status" value="1"/>
</dbReference>
<dbReference type="NCBIfam" id="NF002018">
    <property type="entry name" value="PRK00823.1-3"/>
    <property type="match status" value="1"/>
</dbReference>